<dbReference type="PANTHER" id="PTHR43289">
    <property type="entry name" value="MITOGEN-ACTIVATED PROTEIN KINASE KINASE KINASE 20-RELATED"/>
    <property type="match status" value="1"/>
</dbReference>
<proteinExistence type="predicted"/>
<keyword evidence="6" id="KW-1133">Transmembrane helix</keyword>
<dbReference type="Gene3D" id="1.10.510.10">
    <property type="entry name" value="Transferase(Phosphotransferase) domain 1"/>
    <property type="match status" value="1"/>
</dbReference>
<keyword evidence="3" id="KW-0418">Kinase</keyword>
<keyword evidence="1" id="KW-0808">Transferase</keyword>
<evidence type="ECO:0000256" key="6">
    <source>
        <dbReference type="SAM" id="Phobius"/>
    </source>
</evidence>
<feature type="transmembrane region" description="Helical" evidence="6">
    <location>
        <begin position="501"/>
        <end position="521"/>
    </location>
</feature>
<feature type="domain" description="Protein kinase" evidence="7">
    <location>
        <begin position="15"/>
        <end position="314"/>
    </location>
</feature>
<dbReference type="InterPro" id="IPR026870">
    <property type="entry name" value="Zinc_ribbon_dom"/>
</dbReference>
<evidence type="ECO:0000256" key="2">
    <source>
        <dbReference type="ARBA" id="ARBA00022741"/>
    </source>
</evidence>
<evidence type="ECO:0000256" key="5">
    <source>
        <dbReference type="PROSITE-ProRule" id="PRU10141"/>
    </source>
</evidence>
<dbReference type="PANTHER" id="PTHR43289:SF34">
    <property type="entry name" value="SERINE_THREONINE-PROTEIN KINASE YBDM-RELATED"/>
    <property type="match status" value="1"/>
</dbReference>
<dbReference type="PROSITE" id="PS50011">
    <property type="entry name" value="PROTEIN_KINASE_DOM"/>
    <property type="match status" value="1"/>
</dbReference>
<comment type="caution">
    <text evidence="8">The sequence shown here is derived from an EMBL/GenBank/DDBJ whole genome shotgun (WGS) entry which is preliminary data.</text>
</comment>
<keyword evidence="6" id="KW-0812">Transmembrane</keyword>
<gene>
    <name evidence="8" type="ORF">KDI_30420</name>
</gene>
<dbReference type="Proteomes" id="UP000322530">
    <property type="component" value="Unassembled WGS sequence"/>
</dbReference>
<evidence type="ECO:0000313" key="8">
    <source>
        <dbReference type="EMBL" id="GCF09478.1"/>
    </source>
</evidence>
<dbReference type="OrthoDB" id="9801841at2"/>
<dbReference type="GO" id="GO:0005524">
    <property type="term" value="F:ATP binding"/>
    <property type="evidence" value="ECO:0007669"/>
    <property type="project" value="UniProtKB-UniRule"/>
</dbReference>
<dbReference type="AlphaFoldDB" id="A0A5A5TDW2"/>
<dbReference type="GO" id="GO:0004674">
    <property type="term" value="F:protein serine/threonine kinase activity"/>
    <property type="evidence" value="ECO:0007669"/>
    <property type="project" value="TreeGrafter"/>
</dbReference>
<dbReference type="PROSITE" id="PS00107">
    <property type="entry name" value="PROTEIN_KINASE_ATP"/>
    <property type="match status" value="1"/>
</dbReference>
<dbReference type="EMBL" id="BIXY01000044">
    <property type="protein sequence ID" value="GCF09478.1"/>
    <property type="molecule type" value="Genomic_DNA"/>
</dbReference>
<dbReference type="Gene3D" id="3.30.200.20">
    <property type="entry name" value="Phosphorylase Kinase, domain 1"/>
    <property type="match status" value="1"/>
</dbReference>
<organism evidence="8 9">
    <name type="scientific">Dictyobacter arantiisoli</name>
    <dbReference type="NCBI Taxonomy" id="2014874"/>
    <lineage>
        <taxon>Bacteria</taxon>
        <taxon>Bacillati</taxon>
        <taxon>Chloroflexota</taxon>
        <taxon>Ktedonobacteria</taxon>
        <taxon>Ktedonobacterales</taxon>
        <taxon>Dictyobacteraceae</taxon>
        <taxon>Dictyobacter</taxon>
    </lineage>
</organism>
<sequence>MIETIPSGTIVHGRYRIERVLGSGGFGHVYLAHDLMTNQQSAVKEYLVTGASGQEQLKHEARVLSQLHHPNLPAFLDTFMERGRYYVVLSYIEGDDLTDIVRLIRQRNDIIPIPQLLSWILSICDGVMFMHSQRPIVIHRDIKPDNIRITPNGTAVLVDLGNAKAVADGARTLFFIRHQGTPGYAPPEQYPGGTGTDARSDVYALGGTLFFALTANEPPSVSTRNQSVQQGQRDLPYLQDYLANNPPEESPEAHAARQFRLGVSKPAKPAPRHSRHIAQLGALSPEILNALNRIIQKSMALRPQDRYQYVADFANDLKNVIAALPQPPNRPRDPNSTQPDLAEMYDALQAGRQQVQPPVTSPSQLQPQQMGTRMCPQCQNTLSPTAAFCPRCGLQLRQSGNPGNPPNAHASVEMALPDQTLIMSQEQMRQAASTPALAQSRSNRTSAPSVIQPDYQQYANTSSQAQAMVMSAPVLQPHLTSGDHTAQPNKFPNGSQINTRLLVIGGLTILVLLLIIVFFLLHHG</sequence>
<evidence type="ECO:0000313" key="9">
    <source>
        <dbReference type="Proteomes" id="UP000322530"/>
    </source>
</evidence>
<evidence type="ECO:0000259" key="7">
    <source>
        <dbReference type="PROSITE" id="PS50011"/>
    </source>
</evidence>
<dbReference type="RefSeq" id="WP_149402418.1">
    <property type="nucleotide sequence ID" value="NZ_BIXY01000044.1"/>
</dbReference>
<keyword evidence="2 5" id="KW-0547">Nucleotide-binding</keyword>
<keyword evidence="9" id="KW-1185">Reference proteome</keyword>
<evidence type="ECO:0000256" key="4">
    <source>
        <dbReference type="ARBA" id="ARBA00022840"/>
    </source>
</evidence>
<accession>A0A5A5TDW2</accession>
<dbReference type="Pfam" id="PF00069">
    <property type="entry name" value="Pkinase"/>
    <property type="match status" value="1"/>
</dbReference>
<feature type="binding site" evidence="5">
    <location>
        <position position="44"/>
    </location>
    <ligand>
        <name>ATP</name>
        <dbReference type="ChEBI" id="CHEBI:30616"/>
    </ligand>
</feature>
<dbReference type="SMART" id="SM00220">
    <property type="entry name" value="S_TKc"/>
    <property type="match status" value="1"/>
</dbReference>
<dbReference type="SUPFAM" id="SSF56112">
    <property type="entry name" value="Protein kinase-like (PK-like)"/>
    <property type="match status" value="1"/>
</dbReference>
<dbReference type="InterPro" id="IPR000719">
    <property type="entry name" value="Prot_kinase_dom"/>
</dbReference>
<protein>
    <recommendedName>
        <fullName evidence="7">Protein kinase domain-containing protein</fullName>
    </recommendedName>
</protein>
<reference evidence="8 9" key="1">
    <citation type="submission" date="2019-01" db="EMBL/GenBank/DDBJ databases">
        <title>Draft genome sequence of Dictyobacter sp. Uno17.</title>
        <authorList>
            <person name="Wang C.M."/>
            <person name="Zheng Y."/>
            <person name="Sakai Y."/>
            <person name="Abe K."/>
            <person name="Yokota A."/>
            <person name="Yabe S."/>
        </authorList>
    </citation>
    <scope>NUCLEOTIDE SEQUENCE [LARGE SCALE GENOMIC DNA]</scope>
    <source>
        <strain evidence="8 9">Uno17</strain>
    </source>
</reference>
<dbReference type="Pfam" id="PF13240">
    <property type="entry name" value="Zn_Ribbon_1"/>
    <property type="match status" value="1"/>
</dbReference>
<dbReference type="CDD" id="cd14014">
    <property type="entry name" value="STKc_PknB_like"/>
    <property type="match status" value="1"/>
</dbReference>
<keyword evidence="4 5" id="KW-0067">ATP-binding</keyword>
<dbReference type="InterPro" id="IPR017441">
    <property type="entry name" value="Protein_kinase_ATP_BS"/>
</dbReference>
<name>A0A5A5TDW2_9CHLR</name>
<evidence type="ECO:0000256" key="1">
    <source>
        <dbReference type="ARBA" id="ARBA00022679"/>
    </source>
</evidence>
<evidence type="ECO:0000256" key="3">
    <source>
        <dbReference type="ARBA" id="ARBA00022777"/>
    </source>
</evidence>
<keyword evidence="6" id="KW-0472">Membrane</keyword>
<dbReference type="InterPro" id="IPR011009">
    <property type="entry name" value="Kinase-like_dom_sf"/>
</dbReference>